<feature type="compositionally biased region" description="Polar residues" evidence="2">
    <location>
        <begin position="3060"/>
        <end position="3070"/>
    </location>
</feature>
<feature type="compositionally biased region" description="Basic and acidic residues" evidence="2">
    <location>
        <begin position="2143"/>
        <end position="2155"/>
    </location>
</feature>
<feature type="compositionally biased region" description="Basic residues" evidence="2">
    <location>
        <begin position="1639"/>
        <end position="1648"/>
    </location>
</feature>
<feature type="region of interest" description="Disordered" evidence="2">
    <location>
        <begin position="1767"/>
        <end position="1787"/>
    </location>
</feature>
<dbReference type="EMBL" id="JH669027">
    <property type="protein sequence ID" value="KAG6463767.1"/>
    <property type="molecule type" value="Genomic_DNA"/>
</dbReference>
<evidence type="ECO:0000313" key="4">
    <source>
        <dbReference type="EMBL" id="KAG6463767.1"/>
    </source>
</evidence>
<organism evidence="4 5">
    <name type="scientific">Manduca sexta</name>
    <name type="common">Tobacco hawkmoth</name>
    <name type="synonym">Tobacco hornworm</name>
    <dbReference type="NCBI Taxonomy" id="7130"/>
    <lineage>
        <taxon>Eukaryota</taxon>
        <taxon>Metazoa</taxon>
        <taxon>Ecdysozoa</taxon>
        <taxon>Arthropoda</taxon>
        <taxon>Hexapoda</taxon>
        <taxon>Insecta</taxon>
        <taxon>Pterygota</taxon>
        <taxon>Neoptera</taxon>
        <taxon>Endopterygota</taxon>
        <taxon>Lepidoptera</taxon>
        <taxon>Glossata</taxon>
        <taxon>Ditrysia</taxon>
        <taxon>Bombycoidea</taxon>
        <taxon>Sphingidae</taxon>
        <taxon>Sphinginae</taxon>
        <taxon>Sphingini</taxon>
        <taxon>Manduca</taxon>
    </lineage>
</organism>
<feature type="compositionally biased region" description="Basic residues" evidence="2">
    <location>
        <begin position="3208"/>
        <end position="3225"/>
    </location>
</feature>
<evidence type="ECO:0000256" key="1">
    <source>
        <dbReference type="SAM" id="Coils"/>
    </source>
</evidence>
<feature type="compositionally biased region" description="Basic and acidic residues" evidence="2">
    <location>
        <begin position="2581"/>
        <end position="2593"/>
    </location>
</feature>
<feature type="region of interest" description="Disordered" evidence="2">
    <location>
        <begin position="214"/>
        <end position="249"/>
    </location>
</feature>
<feature type="compositionally biased region" description="Basic and acidic residues" evidence="2">
    <location>
        <begin position="1876"/>
        <end position="1888"/>
    </location>
</feature>
<feature type="region of interest" description="Disordered" evidence="2">
    <location>
        <begin position="2646"/>
        <end position="2668"/>
    </location>
</feature>
<feature type="compositionally biased region" description="Basic and acidic residues" evidence="2">
    <location>
        <begin position="3354"/>
        <end position="3382"/>
    </location>
</feature>
<feature type="compositionally biased region" description="Basic and acidic residues" evidence="2">
    <location>
        <begin position="291"/>
        <end position="312"/>
    </location>
</feature>
<keyword evidence="5" id="KW-1185">Reference proteome</keyword>
<feature type="region of interest" description="Disordered" evidence="2">
    <location>
        <begin position="2251"/>
        <end position="2305"/>
    </location>
</feature>
<feature type="region of interest" description="Disordered" evidence="2">
    <location>
        <begin position="1876"/>
        <end position="1895"/>
    </location>
</feature>
<feature type="compositionally biased region" description="Basic and acidic residues" evidence="2">
    <location>
        <begin position="1655"/>
        <end position="1670"/>
    </location>
</feature>
<feature type="transmembrane region" description="Helical" evidence="3">
    <location>
        <begin position="3859"/>
        <end position="3878"/>
    </location>
</feature>
<feature type="coiled-coil region" evidence="1">
    <location>
        <begin position="3601"/>
        <end position="3679"/>
    </location>
</feature>
<comment type="caution">
    <text evidence="4">The sequence shown here is derived from an EMBL/GenBank/DDBJ whole genome shotgun (WGS) entry which is preliminary data.</text>
</comment>
<feature type="compositionally biased region" description="Basic residues" evidence="2">
    <location>
        <begin position="2267"/>
        <end position="2285"/>
    </location>
</feature>
<sequence length="3915" mass="447147">MKPSKGSITSSRSCSSSTCLYRSESDRPSLRRIIAQGSKIDKLYYGKYIPLRERKLLDKLVRTRAVYDDIRTQLLSGSSTSVSLADLKPRRKIHSNRMDKNAQKGDDIPALVDLVDKGNVLHSENSSDCCSCCLCGSELGIENETTKTHVHKHKRRDRARMTSKSSVMSRQRAGEETKPGKAVHFKTKHIRSDPCTCTYKFSEMMKRHSKSVMKKIRKDKPEPVLESLLGAPEQTKPKKSKSIKKSIEKVKESKARLVKGMQEGTKRSVTMIKETNSKVKENVEAAAKKSLEKMQETKQKIQEKIDSSKQKPEPITQNIEETTEEKKFKIKKDSLTKFREKLRRKRDLKDWECDFECHPEECFPEECFKILTRKRLRKIKDISVRRESTSAERREKKIGDKPKISEISIQVQHNKKPVKLSKSKRTTHKVEPGNKEKFDSSCLCVEIKKKDTKNTKERGTVPGQTTIKTKSETKVRKPKGSPQAVPAVPDNKEESKIPKQHSSGLKVENLKILKQTESRLEGKEMPQKARQAVRIGSSFSFNIEFYKQIPIVETPALTTRQDVRSIIKARQQMSRTKDGQNRPKKVHKKDKGSETTLNQSIKNIQATGHPLKRCFCTLKLKPRKPKTTFNVDKTNKKCVCPCTSPRIVKTETESVTESIQTNNKSELPYVLEPYECEPICLPEECDPIECEKRIRERNIRRHSVSMNTKKQIKSSSTITTKSASSASSRGFQVQTVRKLNSRPQREPVTSVTVTSAQKSSSSQRQAVRIGSSFSFQIEFSKGSGNTATPVIDNTILETERVVVEKPRREKSMPSAKRYIKHKYSQISSSTKTKFTSQKHKLRRCFCTLKLNRTEKKRKIISTTKGTITSGESEPSIPKPKPNVKTVSIATKKIRKTKVIVEPELLPYECEPGICIPGDCDTYECLEIIKKRKIKELKTKAHTSNTQHRKTKSTSSFAPKSVMRARTKKVQSTLVAYEDQVPSTKSAEKTHTPRRPLQVSNNINKQAVRIGSTFSFNVEFYKDKLVKDSVPGKVSQPSKIFVKPEKKPAPLRERGSQIADITQRKSVLMQAATKRKNVPIGPAMKRCFCTLKLRKAVKEAKKDVVDIGTKTPNFKTKQSKYPQLEPYECEPYVCIPGECNPYECLERIKKRKKRHQSREVGVIVKPSKMKSTSNSVQNVPIAIKDAFAQSKTVKQKVITTKIIQEPPTSDHIPKIQKQFAAKQPRQAVRLGSNFSFDIEFYKDRKSDESQITQIPCERGDVQEYKLLKNQGEQPNRAVMRQHESQVNVKRKHRATGVAPILKRCFCTLQLQKKKNQPIKSAQVFTVSRVGVTKPRFVNKQLALRKIDSIKTSIEKIDLYRTRIAPFHCSEISSCSLLPNSAIEFNSKRQQPLGSNNLHQNKNGPLISGPIVSQPIFRLNPYYARNNINYIKAPKAVRSLCTKNPSPTHNHQIKKFSELSLLKYYGYNKYYTSKSIQNGNEVSAYLKRQFCAMNIQVPKNYRNSPLTHKLKPYECEPGVCVPYECDPLVCQDRIMRRLMRRASKSSGTQQRLHSTSSTTLNTPHRSKLLQSNASFAPPRMTQSPPILRQKTARPGSQKQAVRVGSNFSFNIEFSKDKLHPSHVVKDVTFRPSTTQRPMRMTQKKIKHRGTRGCPKCCTDRDSQSTTKMEHRGSSAKPFLKRCFCTLKLHQKEKKRNLTDDKGVAVHNEIISVQTTDSTQNTEPQKYRKIRHSLEPYECEPGVCIPGECDPYECLELIKKRKLRGKDFGSGPIKLGRTSTASMTPTQRRKMRNRCNQLNCKGKRQHAQTYKQSVQSLDIPKSSRQAVRIGSTFSFNIEFFKENPNLQPRPSVAAKPIEYKTVPEVKRPKRTHDFKERFTQDDRSMHHKDSQSESMQHNIKSTMTSSFLKRCFCTAKLHRKEKAVSHSQDQTMNVNVEQQSSGSPTFLQRCLCVMKSLTAPKYKTGTPSQTEQETSSKPTHKPPAHRLEPYECEPGVCVPGECDPYVCEQLIRKRNAKVCTKETCTRRLRTRSQSSRIQAHRTPRAKQTQMTVKTNSKIVKPSSSGDFEKREQIEYSGSPGRQAVRIGSNFNFNIEFYKDRPTTEIFKEKPIADHYQRRRSSDDSRSFRPKTKSRGSYERKKHKRSRDSQVQKISKQDRASGVGQLLQRCFCTLNLRKHKVPKKYSEMGTQSMRMAIKEPPNISTKNVMTMDKRSPYKLEPYECEPNTCIPGQCDPYECEKRIKKRLRREYGTSTVPMKTKSATSMASSARKLKNMKIQSRKKKTRRNRTGTVEPRKPSYNKIDLPNTPSRQAVRIGSTFSFNIEFFKENNNEGNITVPPETKIRHKDVGEFDRNYKRRSSVPCNAKTCQARPRMREVDSQVLAKRMRSTMSGVTPFLKRCFCTLKLQKPITGVHGEDSGIQTQPWLANDYKSTYTRTPKKFNKPRHAIRAQNLDPYECEPGVCVPGECDPYECEKRIRMRDMRRHSVSSSTDRCQDSKCVATRTGYGGRKTHATSVPRERQKQKVTMSDRPRSLVRQSDLKPSCSPHRQAVRIGSNFSFDIEFYKDKSGNGSPKETYTPKKIYRPSEHKRAKERPKSNSRNMGAGNRGISFYHRKSQASGPKTETKGSGVGPFLKRCFCTLKLHKQGKQQKHPSVQMQVDYSPQPSSFDASTATKKQRRVLEPYECEPNVCVPGYCDPYECLRRIKRRQLKESGVATDRASMKSDYSLTSRINTRDQSLKTKHFKDKRLQRNVSIDKAPRSRPMRSSVAIENPNRQAVRIGSSFKFDIEFYKQTSTPHDQAHGDGQSYVSTAERKHKQRPRKLKTRGSQGKCSPRCQGVQMESAQRQSTGSGAAPLLKRCFCTLALQTTSKQPVALKQTKPIEEPRTKDMCTQSKCNFNKSKSLPYGLDPYECEPNVCIPGECDPYECYERIKRRNARYKSKGLSTDTKRYSQVSSMTTRYGKFSQSKRTQSVLLAKHRRQQRSSSVNDSMIVEQPRLQLFSDIANRNVVKIGSNFSFNIEFYKEVTPEAQRNFTTDRRESRPTIDTKQKYAYKTPNYRSRDSQAQTPKTHTRGSLVSNALKRCFCTAQLHKPNIDTSKVGRSGKCVECNPKPMFGQQQYQVNYHEASIKKKPLKKGVCTTCDIKPCLITKAQSVDRSGKCVEYNPKSIFGPQQYQVYYHKASIKKKPSKKCVCTTCDIKSCPNTKATSTKSHRRIKLKGRSTAKSKKIQNANAMETILPYAPNKFNKKASKTLISKKENKGTVGNENPSTQLRKSKQDKVSKNRRLKKSKSSKKLNVKKGKKDETEGKDAVTSTSSNLNKTKSFLCRCKQLFSKKNKNNTGTKPCIHICPVCKSDKTKKEPELPQAENLKKTKSERRPSKPNKKEPKKTKSLKIRNHPDLEEDRQDYSQFQSGDSKRKKKSQLPTKKPKDHVLPAGYKTNNLRCGDDYLQLYVTDLNQKLIKDNKKQVKFSDLNNVGGVTASANLTPKSVRKDKLPSKQKIKKSGSPKPELQKADCRTDSGSYLDIVLQPSYCSGTQLEGIAAISFKGDKSKTKRKSSQAEDSPCIPCKKKIGDEYRGASLSIPAKGSRKESTAPGGDIDQIIDKLTKNINAIKNAKSRILNTLITKEQICSCYSSVCECAKTIRKEKERAQKIEMELEQEKRLLVERERMRKEAEKAAKKRYKDFVSRQKRYEREDKMRRQKRIKENKYLADRLKNMKPSDVLLAVDSVMDIAKLGCSVVGDVGRSTCRFIQDPAYSCKKLKNAARDPVSMVKGAIDDSGLVATLKRVFMRISAMRGFRAMKSSMEENQFTGYLMNMAEADPRKRMAHKKKKEKKKQKDALDDFECSLYMNSLRKKRFIAVYYLCPWFYPHFITLLNVVEQVTDLILFLLAVFVWSPCILCMELCRAFVCCFLCTG</sequence>
<feature type="compositionally biased region" description="Low complexity" evidence="2">
    <location>
        <begin position="2254"/>
        <end position="2266"/>
    </location>
</feature>
<evidence type="ECO:0000313" key="5">
    <source>
        <dbReference type="Proteomes" id="UP000791440"/>
    </source>
</evidence>
<feature type="compositionally biased region" description="Basic residues" evidence="2">
    <location>
        <begin position="3414"/>
        <end position="3427"/>
    </location>
</feature>
<evidence type="ECO:0000256" key="2">
    <source>
        <dbReference type="SAM" id="MobiDB-lite"/>
    </source>
</evidence>
<feature type="compositionally biased region" description="Polar residues" evidence="2">
    <location>
        <begin position="729"/>
        <end position="742"/>
    </location>
</feature>
<dbReference type="Proteomes" id="UP000791440">
    <property type="component" value="Unassembled WGS sequence"/>
</dbReference>
<feature type="region of interest" description="Disordered" evidence="2">
    <location>
        <begin position="146"/>
        <end position="183"/>
    </location>
</feature>
<feature type="compositionally biased region" description="Basic residues" evidence="2">
    <location>
        <begin position="3280"/>
        <end position="3298"/>
    </location>
</feature>
<reference evidence="4" key="1">
    <citation type="journal article" date="2016" name="Insect Biochem. Mol. Biol.">
        <title>Multifaceted biological insights from a draft genome sequence of the tobacco hornworm moth, Manduca sexta.</title>
        <authorList>
            <person name="Kanost M.R."/>
            <person name="Arrese E.L."/>
            <person name="Cao X."/>
            <person name="Chen Y.R."/>
            <person name="Chellapilla S."/>
            <person name="Goldsmith M.R."/>
            <person name="Grosse-Wilde E."/>
            <person name="Heckel D.G."/>
            <person name="Herndon N."/>
            <person name="Jiang H."/>
            <person name="Papanicolaou A."/>
            <person name="Qu J."/>
            <person name="Soulages J.L."/>
            <person name="Vogel H."/>
            <person name="Walters J."/>
            <person name="Waterhouse R.M."/>
            <person name="Ahn S.J."/>
            <person name="Almeida F.C."/>
            <person name="An C."/>
            <person name="Aqrawi P."/>
            <person name="Bretschneider A."/>
            <person name="Bryant W.B."/>
            <person name="Bucks S."/>
            <person name="Chao H."/>
            <person name="Chevignon G."/>
            <person name="Christen J.M."/>
            <person name="Clarke D.F."/>
            <person name="Dittmer N.T."/>
            <person name="Ferguson L.C.F."/>
            <person name="Garavelou S."/>
            <person name="Gordon K.H.J."/>
            <person name="Gunaratna R.T."/>
            <person name="Han Y."/>
            <person name="Hauser F."/>
            <person name="He Y."/>
            <person name="Heidel-Fischer H."/>
            <person name="Hirsh A."/>
            <person name="Hu Y."/>
            <person name="Jiang H."/>
            <person name="Kalra D."/>
            <person name="Klinner C."/>
            <person name="Konig C."/>
            <person name="Kovar C."/>
            <person name="Kroll A.R."/>
            <person name="Kuwar S.S."/>
            <person name="Lee S.L."/>
            <person name="Lehman R."/>
            <person name="Li K."/>
            <person name="Li Z."/>
            <person name="Liang H."/>
            <person name="Lovelace S."/>
            <person name="Lu Z."/>
            <person name="Mansfield J.H."/>
            <person name="McCulloch K.J."/>
            <person name="Mathew T."/>
            <person name="Morton B."/>
            <person name="Muzny D.M."/>
            <person name="Neunemann D."/>
            <person name="Ongeri F."/>
            <person name="Pauchet Y."/>
            <person name="Pu L.L."/>
            <person name="Pyrousis I."/>
            <person name="Rao X.J."/>
            <person name="Redding A."/>
            <person name="Roesel C."/>
            <person name="Sanchez-Gracia A."/>
            <person name="Schaack S."/>
            <person name="Shukla A."/>
            <person name="Tetreau G."/>
            <person name="Wang Y."/>
            <person name="Xiong G.H."/>
            <person name="Traut W."/>
            <person name="Walsh T.K."/>
            <person name="Worley K.C."/>
            <person name="Wu D."/>
            <person name="Wu W."/>
            <person name="Wu Y.Q."/>
            <person name="Zhang X."/>
            <person name="Zou Z."/>
            <person name="Zucker H."/>
            <person name="Briscoe A.D."/>
            <person name="Burmester T."/>
            <person name="Clem R.J."/>
            <person name="Feyereisen R."/>
            <person name="Grimmelikhuijzen C.J.P."/>
            <person name="Hamodrakas S.J."/>
            <person name="Hansson B.S."/>
            <person name="Huguet E."/>
            <person name="Jermiin L.S."/>
            <person name="Lan Q."/>
            <person name="Lehman H.K."/>
            <person name="Lorenzen M."/>
            <person name="Merzendorfer H."/>
            <person name="Michalopoulos I."/>
            <person name="Morton D.B."/>
            <person name="Muthukrishnan S."/>
            <person name="Oakeshott J.G."/>
            <person name="Palmer W."/>
            <person name="Park Y."/>
            <person name="Passarelli A.L."/>
            <person name="Rozas J."/>
            <person name="Schwartz L.M."/>
            <person name="Smith W."/>
            <person name="Southgate A."/>
            <person name="Vilcinskas A."/>
            <person name="Vogt R."/>
            <person name="Wang P."/>
            <person name="Werren J."/>
            <person name="Yu X.Q."/>
            <person name="Zhou J.J."/>
            <person name="Brown S.J."/>
            <person name="Scherer S.E."/>
            <person name="Richards S."/>
            <person name="Blissard G.W."/>
        </authorList>
    </citation>
    <scope>NUCLEOTIDE SEQUENCE</scope>
</reference>
<feature type="region of interest" description="Disordered" evidence="2">
    <location>
        <begin position="3251"/>
        <end position="3314"/>
    </location>
</feature>
<feature type="compositionally biased region" description="Polar residues" evidence="2">
    <location>
        <begin position="2650"/>
        <end position="2668"/>
    </location>
</feature>
<feature type="region of interest" description="Disordered" evidence="2">
    <location>
        <begin position="3201"/>
        <end position="3225"/>
    </location>
</feature>
<feature type="compositionally biased region" description="Polar residues" evidence="2">
    <location>
        <begin position="1542"/>
        <end position="1562"/>
    </location>
</feature>
<keyword evidence="3" id="KW-0812">Transmembrane</keyword>
<gene>
    <name evidence="4" type="ORF">O3G_MSEX014051</name>
</gene>
<feature type="region of interest" description="Disordered" evidence="2">
    <location>
        <begin position="3475"/>
        <end position="3513"/>
    </location>
</feature>
<name>A0A921ZTA4_MANSE</name>
<feature type="compositionally biased region" description="Basic residues" evidence="2">
    <location>
        <begin position="148"/>
        <end position="158"/>
    </location>
</feature>
<feature type="region of interest" description="Disordered" evidence="2">
    <location>
        <begin position="1539"/>
        <end position="1562"/>
    </location>
</feature>
<feature type="region of interest" description="Disordered" evidence="2">
    <location>
        <begin position="470"/>
        <end position="503"/>
    </location>
</feature>
<feature type="compositionally biased region" description="Basic residues" evidence="2">
    <location>
        <begin position="413"/>
        <end position="427"/>
    </location>
</feature>
<reference evidence="4" key="2">
    <citation type="submission" date="2020-12" db="EMBL/GenBank/DDBJ databases">
        <authorList>
            <person name="Kanost M."/>
        </authorList>
    </citation>
    <scope>NUCLEOTIDE SEQUENCE</scope>
</reference>
<feature type="compositionally biased region" description="Polar residues" evidence="2">
    <location>
        <begin position="3260"/>
        <end position="3270"/>
    </location>
</feature>
<keyword evidence="3" id="KW-1133">Transmembrane helix</keyword>
<keyword evidence="3" id="KW-0472">Membrane</keyword>
<feature type="compositionally biased region" description="Basic residues" evidence="2">
    <location>
        <begin position="3383"/>
        <end position="3393"/>
    </location>
</feature>
<proteinExistence type="predicted"/>
<dbReference type="EMBL" id="JH669027">
    <property type="protein sequence ID" value="KAG6463768.1"/>
    <property type="molecule type" value="Genomic_DNA"/>
</dbReference>
<feature type="region of interest" description="Disordered" evidence="2">
    <location>
        <begin position="1630"/>
        <end position="1670"/>
    </location>
</feature>
<feature type="compositionally biased region" description="Basic and acidic residues" evidence="2">
    <location>
        <begin position="2104"/>
        <end position="2123"/>
    </location>
</feature>
<feature type="region of interest" description="Disordered" evidence="2">
    <location>
        <begin position="2792"/>
        <end position="2847"/>
    </location>
</feature>
<feature type="region of interest" description="Disordered" evidence="2">
    <location>
        <begin position="704"/>
        <end position="765"/>
    </location>
</feature>
<feature type="region of interest" description="Disordered" evidence="2">
    <location>
        <begin position="1958"/>
        <end position="1983"/>
    </location>
</feature>
<feature type="compositionally biased region" description="Basic and acidic residues" evidence="2">
    <location>
        <begin position="2514"/>
        <end position="2529"/>
    </location>
</feature>
<feature type="compositionally biased region" description="Low complexity" evidence="2">
    <location>
        <begin position="713"/>
        <end position="728"/>
    </location>
</feature>
<feature type="region of interest" description="Disordered" evidence="2">
    <location>
        <begin position="2502"/>
        <end position="2544"/>
    </location>
</feature>
<feature type="region of interest" description="Disordered" evidence="2">
    <location>
        <begin position="3029"/>
        <end position="3070"/>
    </location>
</feature>
<feature type="region of interest" description="Disordered" evidence="2">
    <location>
        <begin position="3354"/>
        <end position="3436"/>
    </location>
</feature>
<feature type="region of interest" description="Disordered" evidence="2">
    <location>
        <begin position="291"/>
        <end position="322"/>
    </location>
</feature>
<feature type="region of interest" description="Disordered" evidence="2">
    <location>
        <begin position="413"/>
        <end position="432"/>
    </location>
</feature>
<feature type="compositionally biased region" description="Low complexity" evidence="2">
    <location>
        <begin position="748"/>
        <end position="765"/>
    </location>
</feature>
<feature type="region of interest" description="Disordered" evidence="2">
    <location>
        <begin position="2565"/>
        <end position="2624"/>
    </location>
</feature>
<feature type="compositionally biased region" description="Polar residues" evidence="2">
    <location>
        <begin position="2837"/>
        <end position="2847"/>
    </location>
</feature>
<feature type="transmembrane region" description="Helical" evidence="3">
    <location>
        <begin position="3885"/>
        <end position="3908"/>
    </location>
</feature>
<accession>A0A921ZTA4</accession>
<feature type="compositionally biased region" description="Polar residues" evidence="2">
    <location>
        <begin position="1774"/>
        <end position="1783"/>
    </location>
</feature>
<keyword evidence="1" id="KW-0175">Coiled coil</keyword>
<feature type="compositionally biased region" description="Basic and acidic residues" evidence="2">
    <location>
        <begin position="3032"/>
        <end position="3046"/>
    </location>
</feature>
<feature type="region of interest" description="Disordered" evidence="2">
    <location>
        <begin position="570"/>
        <end position="598"/>
    </location>
</feature>
<feature type="region of interest" description="Disordered" evidence="2">
    <location>
        <begin position="939"/>
        <end position="962"/>
    </location>
</feature>
<feature type="compositionally biased region" description="Basic residues" evidence="2">
    <location>
        <begin position="2124"/>
        <end position="2142"/>
    </location>
</feature>
<evidence type="ECO:0000256" key="3">
    <source>
        <dbReference type="SAM" id="Phobius"/>
    </source>
</evidence>
<feature type="region of interest" description="Disordered" evidence="2">
    <location>
        <begin position="1"/>
        <end position="21"/>
    </location>
</feature>
<feature type="region of interest" description="Disordered" evidence="2">
    <location>
        <begin position="2104"/>
        <end position="2156"/>
    </location>
</feature>
<feature type="compositionally biased region" description="Basic residues" evidence="2">
    <location>
        <begin position="2811"/>
        <end position="2822"/>
    </location>
</feature>
<feature type="compositionally biased region" description="Polar residues" evidence="2">
    <location>
        <begin position="1962"/>
        <end position="1974"/>
    </location>
</feature>
<protein>
    <submittedName>
        <fullName evidence="4">Uncharacterized protein</fullName>
    </submittedName>
</protein>